<dbReference type="InterPro" id="IPR011701">
    <property type="entry name" value="MFS"/>
</dbReference>
<dbReference type="GO" id="GO:0005886">
    <property type="term" value="C:plasma membrane"/>
    <property type="evidence" value="ECO:0007669"/>
    <property type="project" value="UniProtKB-SubCell"/>
</dbReference>
<feature type="transmembrane region" description="Helical" evidence="6">
    <location>
        <begin position="139"/>
        <end position="162"/>
    </location>
</feature>
<comment type="caution">
    <text evidence="8">The sequence shown here is derived from an EMBL/GenBank/DDBJ whole genome shotgun (WGS) entry which is preliminary data.</text>
</comment>
<evidence type="ECO:0000256" key="1">
    <source>
        <dbReference type="ARBA" id="ARBA00004651"/>
    </source>
</evidence>
<reference evidence="8 9" key="1">
    <citation type="submission" date="2018-03" db="EMBL/GenBank/DDBJ databases">
        <title>Genomic Encyclopedia of Type Strains, Phase III (KMG-III): the genomes of soil and plant-associated and newly described type strains.</title>
        <authorList>
            <person name="Whitman W."/>
        </authorList>
    </citation>
    <scope>NUCLEOTIDE SEQUENCE [LARGE SCALE GENOMIC DNA]</scope>
    <source>
        <strain evidence="8 9">CGMCC 4.7104</strain>
    </source>
</reference>
<dbReference type="Gene3D" id="1.20.1250.20">
    <property type="entry name" value="MFS general substrate transporter like domains"/>
    <property type="match status" value="2"/>
</dbReference>
<evidence type="ECO:0000256" key="4">
    <source>
        <dbReference type="ARBA" id="ARBA00022989"/>
    </source>
</evidence>
<evidence type="ECO:0000256" key="5">
    <source>
        <dbReference type="ARBA" id="ARBA00023136"/>
    </source>
</evidence>
<feature type="transmembrane region" description="Helical" evidence="6">
    <location>
        <begin position="201"/>
        <end position="221"/>
    </location>
</feature>
<dbReference type="Proteomes" id="UP000238312">
    <property type="component" value="Unassembled WGS sequence"/>
</dbReference>
<keyword evidence="9" id="KW-1185">Reference proteome</keyword>
<organism evidence="8 9">
    <name type="scientific">Nonomuraea fuscirosea</name>
    <dbReference type="NCBI Taxonomy" id="1291556"/>
    <lineage>
        <taxon>Bacteria</taxon>
        <taxon>Bacillati</taxon>
        <taxon>Actinomycetota</taxon>
        <taxon>Actinomycetes</taxon>
        <taxon>Streptosporangiales</taxon>
        <taxon>Streptosporangiaceae</taxon>
        <taxon>Nonomuraea</taxon>
    </lineage>
</organism>
<dbReference type="GO" id="GO:0022857">
    <property type="term" value="F:transmembrane transporter activity"/>
    <property type="evidence" value="ECO:0007669"/>
    <property type="project" value="InterPro"/>
</dbReference>
<dbReference type="EMBL" id="PVNG01000021">
    <property type="protein sequence ID" value="PRX59101.1"/>
    <property type="molecule type" value="Genomic_DNA"/>
</dbReference>
<evidence type="ECO:0000256" key="3">
    <source>
        <dbReference type="ARBA" id="ARBA00022692"/>
    </source>
</evidence>
<keyword evidence="4 6" id="KW-1133">Transmembrane helix</keyword>
<name>A0A2T0MMR3_9ACTN</name>
<feature type="transmembrane region" description="Helical" evidence="6">
    <location>
        <begin position="270"/>
        <end position="290"/>
    </location>
</feature>
<feature type="transmembrane region" description="Helical" evidence="6">
    <location>
        <begin position="437"/>
        <end position="456"/>
    </location>
</feature>
<feature type="transmembrane region" description="Helical" evidence="6">
    <location>
        <begin position="310"/>
        <end position="332"/>
    </location>
</feature>
<proteinExistence type="predicted"/>
<comment type="subcellular location">
    <subcellularLocation>
        <location evidence="1">Cell membrane</location>
        <topology evidence="1">Multi-pass membrane protein</topology>
    </subcellularLocation>
</comment>
<evidence type="ECO:0000259" key="7">
    <source>
        <dbReference type="PROSITE" id="PS50850"/>
    </source>
</evidence>
<sequence>MTTTLAPPPVGIGKAAVGALCLLAIATGALESVLTPTLPLLQRELALSPAQGALLSTALLISGALLLPVSGTLGDRYGGRRVMTRLMIVVLAGGLVSSLAPNLPVLLAGQILQGAMVGALPLSFILVRKHLPPGSAHTAIGVVSGMFVGGNLVGSMIAGPIAEGLSRHWMFAIPTLVIAVGTVLVHRLIPDDPPARSDARIDWPGLVLMSGALLTLMLVLPMVPEAGSRPLEFGALVLLLAGLVIGWIRVERRSAAPMVDLRLLARPGMWSSYAITFAVCLGTAASMYLVPQLFAVPADAYGFGASASDMGLYLLPSAVAAAVSGPIAGFAARRFGARTAVAAGIAGAVATLAALALLHGEVWHLVIGKVLISLASGICVTAVVVKTATTGDGGDTGTATSLILVTRVIGFTAGAQLGGILLTAMTPSGANIPDESAFIIGFGIASAVTALALLAVRTLNRGEEQ</sequence>
<protein>
    <submittedName>
        <fullName evidence="8">Putative MFS family arabinose efflux permease</fullName>
    </submittedName>
</protein>
<feature type="transmembrane region" description="Helical" evidence="6">
    <location>
        <begin position="106"/>
        <end position="127"/>
    </location>
</feature>
<dbReference type="AlphaFoldDB" id="A0A2T0MMR3"/>
<dbReference type="Pfam" id="PF07690">
    <property type="entry name" value="MFS_1"/>
    <property type="match status" value="1"/>
</dbReference>
<keyword evidence="3 6" id="KW-0812">Transmembrane</keyword>
<dbReference type="OrthoDB" id="4484751at2"/>
<dbReference type="PROSITE" id="PS50850">
    <property type="entry name" value="MFS"/>
    <property type="match status" value="1"/>
</dbReference>
<gene>
    <name evidence="8" type="ORF">B0I32_121205</name>
</gene>
<feature type="transmembrane region" description="Helical" evidence="6">
    <location>
        <begin position="168"/>
        <end position="189"/>
    </location>
</feature>
<dbReference type="InterPro" id="IPR020846">
    <property type="entry name" value="MFS_dom"/>
</dbReference>
<keyword evidence="5 6" id="KW-0472">Membrane</keyword>
<dbReference type="PANTHER" id="PTHR42718:SF9">
    <property type="entry name" value="MAJOR FACILITATOR SUPERFAMILY MULTIDRUG TRANSPORTER MFSC"/>
    <property type="match status" value="1"/>
</dbReference>
<evidence type="ECO:0000313" key="8">
    <source>
        <dbReference type="EMBL" id="PRX59101.1"/>
    </source>
</evidence>
<keyword evidence="2" id="KW-0813">Transport</keyword>
<accession>A0A2T0MMR3</accession>
<feature type="transmembrane region" description="Helical" evidence="6">
    <location>
        <begin position="370"/>
        <end position="389"/>
    </location>
</feature>
<dbReference type="RefSeq" id="WP_106248695.1">
    <property type="nucleotide sequence ID" value="NZ_PVNG01000021.1"/>
</dbReference>
<feature type="transmembrane region" description="Helical" evidence="6">
    <location>
        <begin position="233"/>
        <end position="250"/>
    </location>
</feature>
<feature type="transmembrane region" description="Helical" evidence="6">
    <location>
        <begin position="12"/>
        <end position="30"/>
    </location>
</feature>
<evidence type="ECO:0000256" key="2">
    <source>
        <dbReference type="ARBA" id="ARBA00022448"/>
    </source>
</evidence>
<dbReference type="SUPFAM" id="SSF103473">
    <property type="entry name" value="MFS general substrate transporter"/>
    <property type="match status" value="1"/>
</dbReference>
<dbReference type="InterPro" id="IPR036259">
    <property type="entry name" value="MFS_trans_sf"/>
</dbReference>
<evidence type="ECO:0000313" key="9">
    <source>
        <dbReference type="Proteomes" id="UP000238312"/>
    </source>
</evidence>
<feature type="transmembrane region" description="Helical" evidence="6">
    <location>
        <begin position="339"/>
        <end position="358"/>
    </location>
</feature>
<dbReference type="PANTHER" id="PTHR42718">
    <property type="entry name" value="MAJOR FACILITATOR SUPERFAMILY MULTIDRUG TRANSPORTER MFSC"/>
    <property type="match status" value="1"/>
</dbReference>
<feature type="transmembrane region" description="Helical" evidence="6">
    <location>
        <begin position="82"/>
        <end position="100"/>
    </location>
</feature>
<evidence type="ECO:0000256" key="6">
    <source>
        <dbReference type="SAM" id="Phobius"/>
    </source>
</evidence>
<feature type="domain" description="Major facilitator superfamily (MFS) profile" evidence="7">
    <location>
        <begin position="16"/>
        <end position="464"/>
    </location>
</feature>
<feature type="transmembrane region" description="Helical" evidence="6">
    <location>
        <begin position="401"/>
        <end position="425"/>
    </location>
</feature>
<feature type="transmembrane region" description="Helical" evidence="6">
    <location>
        <begin position="50"/>
        <end position="70"/>
    </location>
</feature>